<gene>
    <name evidence="2" type="ORF">PPRIM_AZ9-3.1.T0370256</name>
</gene>
<dbReference type="Proteomes" id="UP000688137">
    <property type="component" value="Unassembled WGS sequence"/>
</dbReference>
<organism evidence="2 3">
    <name type="scientific">Paramecium primaurelia</name>
    <dbReference type="NCBI Taxonomy" id="5886"/>
    <lineage>
        <taxon>Eukaryota</taxon>
        <taxon>Sar</taxon>
        <taxon>Alveolata</taxon>
        <taxon>Ciliophora</taxon>
        <taxon>Intramacronucleata</taxon>
        <taxon>Oligohymenophorea</taxon>
        <taxon>Peniculida</taxon>
        <taxon>Parameciidae</taxon>
        <taxon>Paramecium</taxon>
    </lineage>
</organism>
<evidence type="ECO:0000256" key="1">
    <source>
        <dbReference type="SAM" id="MobiDB-lite"/>
    </source>
</evidence>
<evidence type="ECO:0000313" key="3">
    <source>
        <dbReference type="Proteomes" id="UP000688137"/>
    </source>
</evidence>
<sequence length="375" mass="43867">MAEGIKKYGKSFLPYNSLIQRSQNYKQDASYDPVQPYSIEPKVPDSQGDAIQLITGDIPTIQKINQTQSIQNQRVVSKLSFDGGIDLLKDRQKYIELLITNSLDSKLLQRPLLLLPTQQQYLNQLSTLISQSPNGSFCPFLNINQNQNQQLHQNLDQQQNAQGICNITCQSNQNCRQSTILKPKAIKKDLHFKKEEIKFLNLEESCQSEVIRQEESSWNELPQPQKMKKHQNKNLSIDSSESFKIIRKKKEKKINDTKNITKNFSKAIISYIMNNPDLLKSFFSDKQYDDFLNLLKNKKNQMTNIKQLRDLWIDGGKFSEFNKVFRIISQYFLKNQSVAYVYNSRISNTIWHLKYRQNLLRALKEPENFRFIKDL</sequence>
<dbReference type="AlphaFoldDB" id="A0A8S1LCY0"/>
<comment type="caution">
    <text evidence="2">The sequence shown here is derived from an EMBL/GenBank/DDBJ whole genome shotgun (WGS) entry which is preliminary data.</text>
</comment>
<protein>
    <submittedName>
        <fullName evidence="2">Uncharacterized protein</fullName>
    </submittedName>
</protein>
<dbReference type="OMA" id="SKMKKYY"/>
<name>A0A8S1LCY0_PARPR</name>
<evidence type="ECO:0000313" key="2">
    <source>
        <dbReference type="EMBL" id="CAD8065407.1"/>
    </source>
</evidence>
<accession>A0A8S1LCY0</accession>
<feature type="region of interest" description="Disordered" evidence="1">
    <location>
        <begin position="214"/>
        <end position="233"/>
    </location>
</feature>
<proteinExistence type="predicted"/>
<keyword evidence="3" id="KW-1185">Reference proteome</keyword>
<dbReference type="EMBL" id="CAJJDM010000036">
    <property type="protein sequence ID" value="CAD8065407.1"/>
    <property type="molecule type" value="Genomic_DNA"/>
</dbReference>
<reference evidence="2" key="1">
    <citation type="submission" date="2021-01" db="EMBL/GenBank/DDBJ databases">
        <authorList>
            <consortium name="Genoscope - CEA"/>
            <person name="William W."/>
        </authorList>
    </citation>
    <scope>NUCLEOTIDE SEQUENCE</scope>
</reference>